<keyword evidence="1" id="KW-0812">Transmembrane</keyword>
<dbReference type="NCBIfam" id="TIGR02595">
    <property type="entry name" value="PEP_CTERM"/>
    <property type="match status" value="1"/>
</dbReference>
<feature type="domain" description="Ice-binding protein C-terminal" evidence="3">
    <location>
        <begin position="188"/>
        <end position="212"/>
    </location>
</feature>
<dbReference type="EMBL" id="WTYL01000002">
    <property type="protein sequence ID" value="MXP44634.1"/>
    <property type="molecule type" value="Genomic_DNA"/>
</dbReference>
<keyword evidence="1" id="KW-1133">Transmembrane helix</keyword>
<keyword evidence="1" id="KW-0472">Membrane</keyword>
<evidence type="ECO:0000256" key="1">
    <source>
        <dbReference type="SAM" id="Phobius"/>
    </source>
</evidence>
<keyword evidence="5" id="KW-1185">Reference proteome</keyword>
<dbReference type="NCBIfam" id="NF035944">
    <property type="entry name" value="PEPxxWA-CTERM"/>
    <property type="match status" value="1"/>
</dbReference>
<organism evidence="4 5">
    <name type="scientific">Allopontixanthobacter sediminis</name>
    <dbReference type="NCBI Taxonomy" id="1689985"/>
    <lineage>
        <taxon>Bacteria</taxon>
        <taxon>Pseudomonadati</taxon>
        <taxon>Pseudomonadota</taxon>
        <taxon>Alphaproteobacteria</taxon>
        <taxon>Sphingomonadales</taxon>
        <taxon>Erythrobacteraceae</taxon>
        <taxon>Allopontixanthobacter</taxon>
    </lineage>
</organism>
<dbReference type="AlphaFoldDB" id="A0A845B3B2"/>
<feature type="chain" id="PRO_5032470339" evidence="2">
    <location>
        <begin position="24"/>
        <end position="222"/>
    </location>
</feature>
<evidence type="ECO:0000313" key="5">
    <source>
        <dbReference type="Proteomes" id="UP000431922"/>
    </source>
</evidence>
<proteinExistence type="predicted"/>
<evidence type="ECO:0000256" key="2">
    <source>
        <dbReference type="SAM" id="SignalP"/>
    </source>
</evidence>
<gene>
    <name evidence="4" type="ORF">GRI65_09220</name>
</gene>
<name>A0A845B3B2_9SPHN</name>
<dbReference type="Pfam" id="PF07589">
    <property type="entry name" value="PEP-CTERM"/>
    <property type="match status" value="1"/>
</dbReference>
<accession>A0A845B3B2</accession>
<reference evidence="4 5" key="1">
    <citation type="submission" date="2019-12" db="EMBL/GenBank/DDBJ databases">
        <title>Genomic-based taxomic classification of the family Erythrobacteraceae.</title>
        <authorList>
            <person name="Xu L."/>
        </authorList>
    </citation>
    <scope>NUCLEOTIDE SEQUENCE [LARGE SCALE GENOMIC DNA]</scope>
    <source>
        <strain evidence="4 5">KCTC 42453</strain>
    </source>
</reference>
<dbReference type="OrthoDB" id="9152028at2"/>
<evidence type="ECO:0000259" key="3">
    <source>
        <dbReference type="Pfam" id="PF07589"/>
    </source>
</evidence>
<feature type="signal peptide" evidence="2">
    <location>
        <begin position="1"/>
        <end position="23"/>
    </location>
</feature>
<dbReference type="InterPro" id="IPR013424">
    <property type="entry name" value="Ice-binding_C"/>
</dbReference>
<keyword evidence="2" id="KW-0732">Signal</keyword>
<protein>
    <submittedName>
        <fullName evidence="4">PEPxxWA-CTERM sorting domain-containing protein</fullName>
    </submittedName>
</protein>
<sequence>MKNCFAIAFSLAAITLPATMATAAETVDVSTGQGDVGTVDANWLIGGAAAFIPTAINTAWTSGGAPAGQNGNNDGARWITPTSVGTATEPATTISYSTVFTLNSMATVAQFVGTYWSDNRVVEVLLNNVSIFVNGGSASQFNGSGIGINQQVAILGSGAQNNLVFRVQNDTGNSGNPAGLRLDAVISAVPEPGTWMLMILGLGAVGFSMRRRQKAQVRFQFA</sequence>
<comment type="caution">
    <text evidence="4">The sequence shown here is derived from an EMBL/GenBank/DDBJ whole genome shotgun (WGS) entry which is preliminary data.</text>
</comment>
<feature type="transmembrane region" description="Helical" evidence="1">
    <location>
        <begin position="192"/>
        <end position="209"/>
    </location>
</feature>
<dbReference type="RefSeq" id="WP_160756206.1">
    <property type="nucleotide sequence ID" value="NZ_WTYL01000002.1"/>
</dbReference>
<evidence type="ECO:0000313" key="4">
    <source>
        <dbReference type="EMBL" id="MXP44634.1"/>
    </source>
</evidence>
<dbReference type="Proteomes" id="UP000431922">
    <property type="component" value="Unassembled WGS sequence"/>
</dbReference>